<name>D6Z874_SEGRD</name>
<evidence type="ECO:0000256" key="4">
    <source>
        <dbReference type="ARBA" id="ARBA00023157"/>
    </source>
</evidence>
<dbReference type="EMBL" id="CP001958">
    <property type="protein sequence ID" value="ADG98154.1"/>
    <property type="molecule type" value="Genomic_DNA"/>
</dbReference>
<keyword evidence="9" id="KW-1185">Reference proteome</keyword>
<dbReference type="RefSeq" id="WP_013138607.1">
    <property type="nucleotide sequence ID" value="NC_014168.1"/>
</dbReference>
<dbReference type="OrthoDB" id="9796554at2"/>
<proteinExistence type="predicted"/>
<protein>
    <submittedName>
        <fullName evidence="8">Redoxin domain protein</fullName>
    </submittedName>
</protein>
<keyword evidence="4" id="KW-1015">Disulfide bond</keyword>
<comment type="subcellular location">
    <subcellularLocation>
        <location evidence="1">Cell envelope</location>
    </subcellularLocation>
</comment>
<dbReference type="CDD" id="cd02966">
    <property type="entry name" value="TlpA_like_family"/>
    <property type="match status" value="1"/>
</dbReference>
<accession>D6Z874</accession>
<evidence type="ECO:0000256" key="1">
    <source>
        <dbReference type="ARBA" id="ARBA00004196"/>
    </source>
</evidence>
<sequence length="191" mass="20291">MRQPLVALGCALLALTSTACVVRQPSPNGIFSPDGKPEHWYDPGHRPALTGPVAGPDLLTDKRISLDDPQFAGKAVVINTWGSWCGPCRGETPALESTYQASKDRGVAFLGVDLREDSRDAAKDYVLDRGVSYPSIYDPSGRSLLGLSAHVSTSAVPTTVVLDRTHAVAFVHIGAVSQTSLEPVLDKVLAE</sequence>
<evidence type="ECO:0000313" key="8">
    <source>
        <dbReference type="EMBL" id="ADG98154.1"/>
    </source>
</evidence>
<keyword evidence="5" id="KW-0676">Redox-active center</keyword>
<dbReference type="PANTHER" id="PTHR42852:SF6">
    <property type="entry name" value="THIOL:DISULFIDE INTERCHANGE PROTEIN DSBE"/>
    <property type="match status" value="1"/>
</dbReference>
<reference evidence="8 9" key="1">
    <citation type="journal article" date="2010" name="Stand. Genomic Sci.">
        <title>Complete genome sequence of Segniliparus rotundus type strain (CDC 1076).</title>
        <authorList>
            <person name="Sikorski J."/>
            <person name="Lapidus A."/>
            <person name="Copeland A."/>
            <person name="Misra M."/>
            <person name="Glavina Del Rio T."/>
            <person name="Nolan M."/>
            <person name="Lucas S."/>
            <person name="Chen F."/>
            <person name="Tice H."/>
            <person name="Cheng J.F."/>
            <person name="Jando M."/>
            <person name="Schneider S."/>
            <person name="Bruce D."/>
            <person name="Goodwin L."/>
            <person name="Pitluck S."/>
            <person name="Liolios K."/>
            <person name="Mikhailova N."/>
            <person name="Pati A."/>
            <person name="Ivanova N."/>
            <person name="Mavromatis K."/>
            <person name="Chen A."/>
            <person name="Palaniappan K."/>
            <person name="Chertkov O."/>
            <person name="Land M."/>
            <person name="Hauser L."/>
            <person name="Chang Y.J."/>
            <person name="Jeffries C.D."/>
            <person name="Brettin T."/>
            <person name="Detter J.C."/>
            <person name="Han C."/>
            <person name="Rohde M."/>
            <person name="Goker M."/>
            <person name="Bristow J."/>
            <person name="Eisen J.A."/>
            <person name="Markowitz V."/>
            <person name="Hugenholtz P."/>
            <person name="Kyrpides N.C."/>
            <person name="Klenk H.P."/>
        </authorList>
    </citation>
    <scope>NUCLEOTIDE SEQUENCE [LARGE SCALE GENOMIC DNA]</scope>
    <source>
        <strain evidence="9">ATCC BAA-972 / CDC 1076 / CIP 108378 / DSM 44985 / JCM 13578</strain>
    </source>
</reference>
<dbReference type="InterPro" id="IPR013740">
    <property type="entry name" value="Redoxin"/>
</dbReference>
<evidence type="ECO:0000256" key="2">
    <source>
        <dbReference type="ARBA" id="ARBA00022748"/>
    </source>
</evidence>
<keyword evidence="3" id="KW-0735">Signal-anchor</keyword>
<evidence type="ECO:0000256" key="5">
    <source>
        <dbReference type="ARBA" id="ARBA00023284"/>
    </source>
</evidence>
<dbReference type="GO" id="GO:0030313">
    <property type="term" value="C:cell envelope"/>
    <property type="evidence" value="ECO:0007669"/>
    <property type="project" value="UniProtKB-SubCell"/>
</dbReference>
<dbReference type="Gene3D" id="3.40.30.10">
    <property type="entry name" value="Glutaredoxin"/>
    <property type="match status" value="1"/>
</dbReference>
<evidence type="ECO:0000259" key="7">
    <source>
        <dbReference type="PROSITE" id="PS51352"/>
    </source>
</evidence>
<dbReference type="InterPro" id="IPR050553">
    <property type="entry name" value="Thioredoxin_ResA/DsbE_sf"/>
</dbReference>
<dbReference type="PROSITE" id="PS51257">
    <property type="entry name" value="PROKAR_LIPOPROTEIN"/>
    <property type="match status" value="1"/>
</dbReference>
<evidence type="ECO:0000313" key="9">
    <source>
        <dbReference type="Proteomes" id="UP000002247"/>
    </source>
</evidence>
<evidence type="ECO:0000256" key="6">
    <source>
        <dbReference type="SAM" id="SignalP"/>
    </source>
</evidence>
<dbReference type="PANTHER" id="PTHR42852">
    <property type="entry name" value="THIOL:DISULFIDE INTERCHANGE PROTEIN DSBE"/>
    <property type="match status" value="1"/>
</dbReference>
<dbReference type="PROSITE" id="PS51352">
    <property type="entry name" value="THIOREDOXIN_2"/>
    <property type="match status" value="1"/>
</dbReference>
<dbReference type="eggNOG" id="COG0526">
    <property type="taxonomic scope" value="Bacteria"/>
</dbReference>
<feature type="chain" id="PRO_5039667668" evidence="6">
    <location>
        <begin position="20"/>
        <end position="191"/>
    </location>
</feature>
<keyword evidence="6" id="KW-0732">Signal</keyword>
<keyword evidence="3" id="KW-0812">Transmembrane</keyword>
<dbReference type="HOGENOM" id="CLU_042529_11_1_11"/>
<keyword evidence="2" id="KW-0201">Cytochrome c-type biogenesis</keyword>
<dbReference type="InterPro" id="IPR036249">
    <property type="entry name" value="Thioredoxin-like_sf"/>
</dbReference>
<dbReference type="GO" id="GO:0016491">
    <property type="term" value="F:oxidoreductase activity"/>
    <property type="evidence" value="ECO:0007669"/>
    <property type="project" value="InterPro"/>
</dbReference>
<dbReference type="Proteomes" id="UP000002247">
    <property type="component" value="Chromosome"/>
</dbReference>
<feature type="signal peptide" evidence="6">
    <location>
        <begin position="1"/>
        <end position="19"/>
    </location>
</feature>
<dbReference type="GO" id="GO:0017004">
    <property type="term" value="P:cytochrome complex assembly"/>
    <property type="evidence" value="ECO:0007669"/>
    <property type="project" value="UniProtKB-KW"/>
</dbReference>
<dbReference type="AlphaFoldDB" id="D6Z874"/>
<organism evidence="8 9">
    <name type="scientific">Segniliparus rotundus (strain ATCC BAA-972 / CDC 1076 / CIP 108378 / DSM 44985 / JCM 13578)</name>
    <dbReference type="NCBI Taxonomy" id="640132"/>
    <lineage>
        <taxon>Bacteria</taxon>
        <taxon>Bacillati</taxon>
        <taxon>Actinomycetota</taxon>
        <taxon>Actinomycetes</taxon>
        <taxon>Mycobacteriales</taxon>
        <taxon>Segniliparaceae</taxon>
        <taxon>Segniliparus</taxon>
    </lineage>
</organism>
<dbReference type="InterPro" id="IPR013766">
    <property type="entry name" value="Thioredoxin_domain"/>
</dbReference>
<dbReference type="Pfam" id="PF08534">
    <property type="entry name" value="Redoxin"/>
    <property type="match status" value="1"/>
</dbReference>
<dbReference type="STRING" id="640132.Srot_1694"/>
<feature type="domain" description="Thioredoxin" evidence="7">
    <location>
        <begin position="20"/>
        <end position="190"/>
    </location>
</feature>
<evidence type="ECO:0000256" key="3">
    <source>
        <dbReference type="ARBA" id="ARBA00022968"/>
    </source>
</evidence>
<dbReference type="SUPFAM" id="SSF52833">
    <property type="entry name" value="Thioredoxin-like"/>
    <property type="match status" value="1"/>
</dbReference>
<gene>
    <name evidence="8" type="ordered locus">Srot_1694</name>
</gene>
<dbReference type="KEGG" id="srt:Srot_1694"/>